<protein>
    <submittedName>
        <fullName evidence="2">Glycosyltransferase family A protein</fullName>
        <ecNumber evidence="2">2.4.-.-</ecNumber>
    </submittedName>
</protein>
<dbReference type="EMBL" id="JBBLZC010000031">
    <property type="protein sequence ID" value="MEK0085617.1"/>
    <property type="molecule type" value="Genomic_DNA"/>
</dbReference>
<evidence type="ECO:0000313" key="3">
    <source>
        <dbReference type="Proteomes" id="UP001375743"/>
    </source>
</evidence>
<keyword evidence="2" id="KW-0328">Glycosyltransferase</keyword>
<accession>A0ABU8XWQ3</accession>
<feature type="domain" description="Glycosyltransferase 2-like" evidence="1">
    <location>
        <begin position="8"/>
        <end position="119"/>
    </location>
</feature>
<evidence type="ECO:0000313" key="2">
    <source>
        <dbReference type="EMBL" id="MEK0085617.1"/>
    </source>
</evidence>
<proteinExistence type="predicted"/>
<organism evidence="2 3">
    <name type="scientific">Benzoatithermus flavus</name>
    <dbReference type="NCBI Taxonomy" id="3108223"/>
    <lineage>
        <taxon>Bacteria</taxon>
        <taxon>Pseudomonadati</taxon>
        <taxon>Pseudomonadota</taxon>
        <taxon>Alphaproteobacteria</taxon>
        <taxon>Geminicoccales</taxon>
        <taxon>Geminicoccaceae</taxon>
        <taxon>Benzoatithermus</taxon>
    </lineage>
</organism>
<name>A0ABU8XWQ3_9PROT</name>
<keyword evidence="3" id="KW-1185">Reference proteome</keyword>
<dbReference type="SUPFAM" id="SSF53448">
    <property type="entry name" value="Nucleotide-diphospho-sugar transferases"/>
    <property type="match status" value="1"/>
</dbReference>
<dbReference type="Pfam" id="PF00535">
    <property type="entry name" value="Glycos_transf_2"/>
    <property type="match status" value="1"/>
</dbReference>
<dbReference type="CDD" id="cd00761">
    <property type="entry name" value="Glyco_tranf_GTA_type"/>
    <property type="match status" value="1"/>
</dbReference>
<dbReference type="Gene3D" id="3.90.550.10">
    <property type="entry name" value="Spore Coat Polysaccharide Biosynthesis Protein SpsA, Chain A"/>
    <property type="match status" value="1"/>
</dbReference>
<dbReference type="InterPro" id="IPR029044">
    <property type="entry name" value="Nucleotide-diphossugar_trans"/>
</dbReference>
<sequence length="511" mass="53633">MTAIGIAVLIPVRNARHRLWRSLASLAAQSLPPAQVLVLDEGSTDGLADWLRLRWPGVELWPAGGEPCRALATALAGITAPVVALMEPGDRWPGSHLATLAAAWAESDAEVMMVPATGLERTVDGRLEARQHLPAEGIGHDTMPLGALSAAVGRLRTPAPDKASTSLVGEIRARLRRAVRIGKAVTAGAVLVSAGEPEPGGGVTDLMAWTDLLDERTAGLPSASGAVVVGLEAASRPSGLLDLLGMALTAGAGGRRLQATTLADLTWTALRAVPEGAPIVVTTPAPLDLRHAGDQLCMEELVRRSGKRPVRLAVRSLLPSSPTLLSRLIETVTGHPDLELWVNDAVGYRYAVSLLGRSHVRLTPPPLMALANSLRHMTERQLLLPEMLGGDAPGPDLAARLADLALWPEGLNVDAARRLGPALARVLGLSPVLRSTLLQQAWAMTLLGWAAARSASEPLRTGDLDTALFAAMCGRIVHLEPDDGKVRDFAATWPGVLTTLGVTVAEATRAA</sequence>
<gene>
    <name evidence="2" type="ORF">U1T56_20895</name>
</gene>
<comment type="caution">
    <text evidence="2">The sequence shown here is derived from an EMBL/GenBank/DDBJ whole genome shotgun (WGS) entry which is preliminary data.</text>
</comment>
<dbReference type="GO" id="GO:0016757">
    <property type="term" value="F:glycosyltransferase activity"/>
    <property type="evidence" value="ECO:0007669"/>
    <property type="project" value="UniProtKB-KW"/>
</dbReference>
<dbReference type="InterPro" id="IPR001173">
    <property type="entry name" value="Glyco_trans_2-like"/>
</dbReference>
<dbReference type="RefSeq" id="WP_418161467.1">
    <property type="nucleotide sequence ID" value="NZ_JBBLZC010000031.1"/>
</dbReference>
<evidence type="ECO:0000259" key="1">
    <source>
        <dbReference type="Pfam" id="PF00535"/>
    </source>
</evidence>
<dbReference type="EC" id="2.4.-.-" evidence="2"/>
<reference evidence="2 3" key="1">
    <citation type="submission" date="2024-01" db="EMBL/GenBank/DDBJ databases">
        <title>Multi-omics insights into the function and evolution of sodium benzoate biodegradation pathways in Benzoatithermus flavus gen. nov., sp. nov. from hot spring.</title>
        <authorList>
            <person name="Hu C.-J."/>
            <person name="Li W.-J."/>
        </authorList>
    </citation>
    <scope>NUCLEOTIDE SEQUENCE [LARGE SCALE GENOMIC DNA]</scope>
    <source>
        <strain evidence="2 3">SYSU G07066</strain>
    </source>
</reference>
<dbReference type="Proteomes" id="UP001375743">
    <property type="component" value="Unassembled WGS sequence"/>
</dbReference>
<keyword evidence="2" id="KW-0808">Transferase</keyword>